<dbReference type="AlphaFoldDB" id="X0W9A9"/>
<evidence type="ECO:0000313" key="1">
    <source>
        <dbReference type="EMBL" id="GAG09226.1"/>
    </source>
</evidence>
<reference evidence="1" key="1">
    <citation type="journal article" date="2014" name="Front. Microbiol.">
        <title>High frequency of phylogenetically diverse reductive dehalogenase-homologous genes in deep subseafloor sedimentary metagenomes.</title>
        <authorList>
            <person name="Kawai M."/>
            <person name="Futagami T."/>
            <person name="Toyoda A."/>
            <person name="Takaki Y."/>
            <person name="Nishi S."/>
            <person name="Hori S."/>
            <person name="Arai W."/>
            <person name="Tsubouchi T."/>
            <person name="Morono Y."/>
            <person name="Uchiyama I."/>
            <person name="Ito T."/>
            <person name="Fujiyama A."/>
            <person name="Inagaki F."/>
            <person name="Takami H."/>
        </authorList>
    </citation>
    <scope>NUCLEOTIDE SEQUENCE</scope>
    <source>
        <strain evidence="1">Expedition CK06-06</strain>
    </source>
</reference>
<protein>
    <submittedName>
        <fullName evidence="1">Uncharacterized protein</fullName>
    </submittedName>
</protein>
<comment type="caution">
    <text evidence="1">The sequence shown here is derived from an EMBL/GenBank/DDBJ whole genome shotgun (WGS) entry which is preliminary data.</text>
</comment>
<name>X0W9A9_9ZZZZ</name>
<gene>
    <name evidence="1" type="ORF">S01H1_46597</name>
</gene>
<proteinExistence type="predicted"/>
<feature type="non-terminal residue" evidence="1">
    <location>
        <position position="1"/>
    </location>
</feature>
<dbReference type="EMBL" id="BARS01029847">
    <property type="protein sequence ID" value="GAG09226.1"/>
    <property type="molecule type" value="Genomic_DNA"/>
</dbReference>
<organism evidence="1">
    <name type="scientific">marine sediment metagenome</name>
    <dbReference type="NCBI Taxonomy" id="412755"/>
    <lineage>
        <taxon>unclassified sequences</taxon>
        <taxon>metagenomes</taxon>
        <taxon>ecological metagenomes</taxon>
    </lineage>
</organism>
<sequence length="80" mass="8915">KAGGQPSFFPEDNQTYYVGQSVDDGEIVFIGINTSFRDTDLISGSDYYYKPFAYNAGNNQIKYFSKRPITLKTRGLGDGV</sequence>
<accession>X0W9A9</accession>